<keyword evidence="7 12" id="KW-1133">Transmembrane helix</keyword>
<feature type="domain" description="Cyclic nucleotide-binding" evidence="13">
    <location>
        <begin position="920"/>
        <end position="1017"/>
    </location>
</feature>
<feature type="region of interest" description="Disordered" evidence="11">
    <location>
        <begin position="1790"/>
        <end position="1841"/>
    </location>
</feature>
<dbReference type="InterPro" id="IPR018490">
    <property type="entry name" value="cNMP-bd_dom_sf"/>
</dbReference>
<feature type="active site" description="Nucleophile" evidence="10">
    <location>
        <position position="1422"/>
    </location>
</feature>
<dbReference type="Proteomes" id="UP000095280">
    <property type="component" value="Unplaced"/>
</dbReference>
<dbReference type="SUPFAM" id="SSF51206">
    <property type="entry name" value="cAMP-binding domain-like"/>
    <property type="match status" value="3"/>
</dbReference>
<organism evidence="16 17">
    <name type="scientific">Macrostomum lignano</name>
    <dbReference type="NCBI Taxonomy" id="282301"/>
    <lineage>
        <taxon>Eukaryota</taxon>
        <taxon>Metazoa</taxon>
        <taxon>Spiralia</taxon>
        <taxon>Lophotrochozoa</taxon>
        <taxon>Platyhelminthes</taxon>
        <taxon>Rhabditophora</taxon>
        <taxon>Macrostomorpha</taxon>
        <taxon>Macrostomida</taxon>
        <taxon>Macrostomidae</taxon>
        <taxon>Macrostomum</taxon>
    </lineage>
</organism>
<dbReference type="InterPro" id="IPR016035">
    <property type="entry name" value="Acyl_Trfase/lysoPLipase"/>
</dbReference>
<dbReference type="SMART" id="SM00695">
    <property type="entry name" value="DUSP"/>
    <property type="match status" value="1"/>
</dbReference>
<dbReference type="GO" id="GO:0005783">
    <property type="term" value="C:endoplasmic reticulum"/>
    <property type="evidence" value="ECO:0007669"/>
    <property type="project" value="TreeGrafter"/>
</dbReference>
<dbReference type="PROSITE" id="PS51283">
    <property type="entry name" value="DUSP"/>
    <property type="match status" value="1"/>
</dbReference>
<feature type="domain" description="Cyclic nucleotide-binding" evidence="13">
    <location>
        <begin position="547"/>
        <end position="654"/>
    </location>
</feature>
<dbReference type="WBParaSite" id="maker-uti_cns_0000437-snap-gene-1.13-mRNA-1">
    <property type="protein sequence ID" value="maker-uti_cns_0000437-snap-gene-1.13-mRNA-1"/>
    <property type="gene ID" value="maker-uti_cns_0000437-snap-gene-1.13"/>
</dbReference>
<evidence type="ECO:0000256" key="3">
    <source>
        <dbReference type="ARBA" id="ARBA00022670"/>
    </source>
</evidence>
<dbReference type="PANTHER" id="PTHR14226:SF29">
    <property type="entry name" value="NEUROPATHY TARGET ESTERASE SWS"/>
    <property type="match status" value="1"/>
</dbReference>
<dbReference type="PROSITE" id="PS50042">
    <property type="entry name" value="CNMP_BINDING_3"/>
    <property type="match status" value="3"/>
</dbReference>
<dbReference type="Pfam" id="PF01734">
    <property type="entry name" value="Patatin"/>
    <property type="match status" value="1"/>
</dbReference>
<dbReference type="InterPro" id="IPR056556">
    <property type="entry name" value="NTE1_P-loop_dom"/>
</dbReference>
<evidence type="ECO:0000256" key="6">
    <source>
        <dbReference type="ARBA" id="ARBA00022963"/>
    </source>
</evidence>
<dbReference type="Pfam" id="PF00027">
    <property type="entry name" value="cNMP_binding"/>
    <property type="match status" value="3"/>
</dbReference>
<keyword evidence="4 12" id="KW-0812">Transmembrane</keyword>
<evidence type="ECO:0000256" key="7">
    <source>
        <dbReference type="ARBA" id="ARBA00022989"/>
    </source>
</evidence>
<keyword evidence="9 12" id="KW-0472">Membrane</keyword>
<evidence type="ECO:0000256" key="11">
    <source>
        <dbReference type="SAM" id="MobiDB-lite"/>
    </source>
</evidence>
<dbReference type="Pfam" id="PF06337">
    <property type="entry name" value="DUSP"/>
    <property type="match status" value="1"/>
</dbReference>
<keyword evidence="5 10" id="KW-0378">Hydrolase</keyword>
<evidence type="ECO:0000256" key="2">
    <source>
        <dbReference type="ARBA" id="ARBA00006636"/>
    </source>
</evidence>
<dbReference type="SMART" id="SM00100">
    <property type="entry name" value="cNMP"/>
    <property type="match status" value="3"/>
</dbReference>
<dbReference type="Pfam" id="PF14836">
    <property type="entry name" value="Ubiquitin_3"/>
    <property type="match status" value="1"/>
</dbReference>
<dbReference type="PANTHER" id="PTHR14226">
    <property type="entry name" value="NEUROPATHY TARGET ESTERASE/SWISS CHEESE D.MELANOGASTER"/>
    <property type="match status" value="1"/>
</dbReference>
<dbReference type="InterPro" id="IPR001423">
    <property type="entry name" value="LysoPLipase_patatin_CS"/>
</dbReference>
<dbReference type="GO" id="GO:0006508">
    <property type="term" value="P:proteolysis"/>
    <property type="evidence" value="ECO:0007669"/>
    <property type="project" value="UniProtKB-KW"/>
</dbReference>
<feature type="compositionally biased region" description="Gly residues" evidence="11">
    <location>
        <begin position="1807"/>
        <end position="1828"/>
    </location>
</feature>
<keyword evidence="3" id="KW-0645">Protease</keyword>
<evidence type="ECO:0000259" key="15">
    <source>
        <dbReference type="PROSITE" id="PS51635"/>
    </source>
</evidence>
<feature type="short sequence motif" description="DGA/G" evidence="10">
    <location>
        <begin position="1543"/>
        <end position="1545"/>
    </location>
</feature>
<dbReference type="SUPFAM" id="SSF52151">
    <property type="entry name" value="FabD/lysophospholipase-like"/>
    <property type="match status" value="1"/>
</dbReference>
<keyword evidence="6 10" id="KW-0442">Lipid degradation</keyword>
<dbReference type="PROSITE" id="PS51635">
    <property type="entry name" value="PNPLA"/>
    <property type="match status" value="1"/>
</dbReference>
<accession>A0A1I8G155</accession>
<evidence type="ECO:0000259" key="13">
    <source>
        <dbReference type="PROSITE" id="PS50042"/>
    </source>
</evidence>
<proteinExistence type="inferred from homology"/>
<dbReference type="FunFam" id="2.60.120.10:FF:000022">
    <property type="entry name" value="Patatin like phospholipase domain containing 7"/>
    <property type="match status" value="1"/>
</dbReference>
<comment type="subcellular location">
    <subcellularLocation>
        <location evidence="1">Membrane</location>
        <topology evidence="1">Single-pass membrane protein</topology>
    </subcellularLocation>
</comment>
<feature type="short sequence motif" description="GXGXXG" evidence="10">
    <location>
        <begin position="1393"/>
        <end position="1398"/>
    </location>
</feature>
<dbReference type="InterPro" id="IPR006615">
    <property type="entry name" value="Pept_C19_DUSP"/>
</dbReference>
<feature type="domain" description="DUSP" evidence="14">
    <location>
        <begin position="23"/>
        <end position="131"/>
    </location>
</feature>
<feature type="region of interest" description="Disordered" evidence="11">
    <location>
        <begin position="846"/>
        <end position="888"/>
    </location>
</feature>
<dbReference type="GO" id="GO:0046470">
    <property type="term" value="P:phosphatidylcholine metabolic process"/>
    <property type="evidence" value="ECO:0007669"/>
    <property type="project" value="InterPro"/>
</dbReference>
<sequence>MNSQSTAVQELPIVQAKSDDLKAQLKAQYEKVKQLNSSALVKGDTWAVVSARWVKLWKEYVGAEAFYANKLGDENYHPGPIDNSDLIEPDGKLKEGRLAEIDYFFMHKEAWDLLAEYYKTKQSEPIFRKVIEKGKFTRTVEVEVYLLDMKLAELANPDKGTDDKWPRGDAPGSFTISQNSSYLQGTGGRFSAASFATAGSGKGRLAAEIDYFFMHLEAWELLAEYYCTKQPMPIFRKVIEKGRFTRTLEVEVYLFDMKLAELANPDKVISHRFSRASLFSEVESTMRSLFKVPDDRETRLWVSLSGRHYELLTDKDQALENQVYNNQYLVLEVKSSNGQWQCQKVKGTDDKWPRGDAPGSFTISQNSNSAQSTRQRKPATGSAAEMGPFPFRLVPMLDEQHDILVLTGLIGLVVVLLAYYAYKRLYWSRSIPIPIDLPKLPRVPLLNDTRPHFRKRDRIRYWVRRMMRQAPLPNVLLEARRQKPAAAVSNILKYLRQVGPRGSVGRVPLARARISAIPDYFLEPEDRDADEPTMLNEFYLAIKSVRIFGSLERSFIMELCKCLEIMELRAGDALFKIGDIDGDMFIVQSGRVQLYMTEDGVQHRFHEFGPNQPVYSLLSFLDVLTGHPRPYRTLSAEAVTDAKVLRIPSRRLVGLFAQQQFQQTMVRIVQVITIRLQRVTFQALNNYLSLSTELFSADRQSLPDCEVLKLQGRIAELSGVPLLVSSKTAASAAAASSSGGAAEAAAAAASASLGDSGSSAAGGQSLIEQAQQQQQRHYHQDQTPPVRVYTRSRSRSPSAAESSTAASDAQTVAAAVAASPDAPSVSASNDADTDFDAAVEKALGNRRTKKGSLEGLEMGELPRRHMSLSLHSGGGGGGSGRRRTSRVPANEQSDAFLSTLMAAAKKDIAAVFGLPDASLLEDRVTLARVKAGAKLVRQGDHSPNLFFVVSGRLHLLQQCHPLSASAPPAVNTLYSVLPGEMTGMISALTGEASLFTIRCEEEAHVAVITCRDFYAVLRQQPSAALHVAHFIVRRMSPFLRQIDFVLDWLFLESGKPLYKQGDIASNVYIVLQGRLRQAHTTPEGHKQLTGELGRGDWIGFLEVFTLRPRATTVIAVRDSELAQIPVDLLNMIKRRHPHIVTRLITVLSQRLLGNIVDNPGGSGRGADMVDLHRVPMANLRSVALFPASSRVPLEAFALELQHALSIVGPSMRLTSQIVLKRFGRRAFERDNEYRMTSWLAQQEDNHRLLLYLCDLERTVWTRRCIRQADCLLIVALADEKVDAMNHVKRVVLPDSSRLLNMLILLHRESVEYPTPGKAAELLNKASEPHFDNQLVIQQHLHIRVPKRVFARRSSNRVLETYRAVLSEPPNPMSDMCRLARVITSTAVGLVLGGGGARGLSHLGVIRALTEAGIPIDMVGGTSIGSFVGALWAEETQRLDRFQDRARKFSREMSSLWSKLADLTYPQTAMFTGRAFNRGIEAVFRDRNIEDLWLPYFCITTDITKSQMRVHTSGSLWRYVRASMSLSGYLPPLCDPESGNLLLDGGYVNNLPADVMRSKYGPSTVFAVDVGSQDETNLTNYGDELSGWWLLYKKLNPFSVRVNVPNLTEIQSRLAYVSCVRQLESVKSDGICEYMRPPIEAYGTLQFGSFDEINNVGYRYCLDQIERWARAKKLPVLKRQVAQEVADVLMAGGREDASLRFTDLAEMVCRIDRPAGAAAAAAAGAADDSPAGRRFANFVDFNDDDDFDSYWSGENFDDDDDDDYEEDSDDDDGVHGKAACWSDDDFLLEEDSDTEADAAAAAASSDGGVRGGGGGPAADGSGAEAGGGLSRRTKRHHSDPELFGADVVAAAAAAAAA</sequence>
<dbReference type="InterPro" id="IPR035927">
    <property type="entry name" value="DUSP-like_sf"/>
</dbReference>
<feature type="region of interest" description="Disordered" evidence="11">
    <location>
        <begin position="346"/>
        <end position="384"/>
    </location>
</feature>
<reference evidence="17" key="1">
    <citation type="submission" date="2016-11" db="UniProtKB">
        <authorList>
            <consortium name="WormBaseParasite"/>
        </authorList>
    </citation>
    <scope>IDENTIFICATION</scope>
</reference>
<feature type="domain" description="Cyclic nucleotide-binding" evidence="13">
    <location>
        <begin position="1050"/>
        <end position="1150"/>
    </location>
</feature>
<feature type="short sequence motif" description="GXSXG" evidence="10">
    <location>
        <begin position="1420"/>
        <end position="1424"/>
    </location>
</feature>
<comment type="similarity">
    <text evidence="2">Belongs to the NTE family.</text>
</comment>
<feature type="active site" description="Proton acceptor" evidence="10">
    <location>
        <position position="1543"/>
    </location>
</feature>
<evidence type="ECO:0000256" key="9">
    <source>
        <dbReference type="ARBA" id="ARBA00023136"/>
    </source>
</evidence>
<dbReference type="GO" id="GO:0016042">
    <property type="term" value="P:lipid catabolic process"/>
    <property type="evidence" value="ECO:0007669"/>
    <property type="project" value="UniProtKB-UniRule"/>
</dbReference>
<feature type="transmembrane region" description="Helical" evidence="12">
    <location>
        <begin position="403"/>
        <end position="422"/>
    </location>
</feature>
<keyword evidence="8 10" id="KW-0443">Lipid metabolism</keyword>
<evidence type="ECO:0000259" key="14">
    <source>
        <dbReference type="PROSITE" id="PS51283"/>
    </source>
</evidence>
<dbReference type="GO" id="GO:0004622">
    <property type="term" value="F:phosphatidylcholine lysophospholipase activity"/>
    <property type="evidence" value="ECO:0007669"/>
    <property type="project" value="InterPro"/>
</dbReference>
<feature type="domain" description="PNPLA" evidence="15">
    <location>
        <begin position="1389"/>
        <end position="1556"/>
    </location>
</feature>
<feature type="region of interest" description="Disordered" evidence="11">
    <location>
        <begin position="1749"/>
        <end position="1775"/>
    </location>
</feature>
<evidence type="ECO:0000313" key="16">
    <source>
        <dbReference type="Proteomes" id="UP000095280"/>
    </source>
</evidence>
<dbReference type="CDD" id="cd00038">
    <property type="entry name" value="CAP_ED"/>
    <property type="match status" value="3"/>
</dbReference>
<evidence type="ECO:0000256" key="5">
    <source>
        <dbReference type="ARBA" id="ARBA00022801"/>
    </source>
</evidence>
<dbReference type="Gene3D" id="3.30.2230.10">
    <property type="entry name" value="DUSP-like"/>
    <property type="match status" value="2"/>
</dbReference>
<dbReference type="Gene3D" id="3.40.1090.10">
    <property type="entry name" value="Cytosolic phospholipase A2 catalytic domain"/>
    <property type="match status" value="1"/>
</dbReference>
<dbReference type="Gene3D" id="2.60.120.10">
    <property type="entry name" value="Jelly Rolls"/>
    <property type="match status" value="3"/>
</dbReference>
<feature type="compositionally biased region" description="Low complexity" evidence="11">
    <location>
        <begin position="795"/>
        <end position="830"/>
    </location>
</feature>
<dbReference type="InterPro" id="IPR002641">
    <property type="entry name" value="PNPLA_dom"/>
</dbReference>
<dbReference type="PROSITE" id="PS01237">
    <property type="entry name" value="UPF0028"/>
    <property type="match status" value="1"/>
</dbReference>
<feature type="compositionally biased region" description="Low complexity" evidence="11">
    <location>
        <begin position="1796"/>
        <end position="1806"/>
    </location>
</feature>
<dbReference type="SUPFAM" id="SSF143791">
    <property type="entry name" value="DUSP-like"/>
    <property type="match status" value="1"/>
</dbReference>
<dbReference type="GO" id="GO:0016020">
    <property type="term" value="C:membrane"/>
    <property type="evidence" value="ECO:0007669"/>
    <property type="project" value="UniProtKB-SubCell"/>
</dbReference>
<dbReference type="InterPro" id="IPR014710">
    <property type="entry name" value="RmlC-like_jellyroll"/>
</dbReference>
<keyword evidence="16" id="KW-1185">Reference proteome</keyword>
<protein>
    <submittedName>
        <fullName evidence="17">DUSP domain-containing protein</fullName>
    </submittedName>
</protein>
<name>A0A1I8G155_9PLAT</name>
<evidence type="ECO:0000313" key="17">
    <source>
        <dbReference type="WBParaSite" id="maker-uti_cns_0000437-snap-gene-1.13-mRNA-1"/>
    </source>
</evidence>
<dbReference type="Gene3D" id="3.10.20.90">
    <property type="entry name" value="Phosphatidylinositol 3-kinase Catalytic Subunit, Chain A, domain 1"/>
    <property type="match status" value="1"/>
</dbReference>
<feature type="compositionally biased region" description="Low complexity" evidence="11">
    <location>
        <begin position="758"/>
        <end position="775"/>
    </location>
</feature>
<dbReference type="InterPro" id="IPR050301">
    <property type="entry name" value="NTE"/>
</dbReference>
<evidence type="ECO:0000256" key="8">
    <source>
        <dbReference type="ARBA" id="ARBA00023098"/>
    </source>
</evidence>
<evidence type="ECO:0000256" key="10">
    <source>
        <dbReference type="PROSITE-ProRule" id="PRU01161"/>
    </source>
</evidence>
<feature type="region of interest" description="Disordered" evidence="11">
    <location>
        <begin position="758"/>
        <end position="833"/>
    </location>
</feature>
<dbReference type="GO" id="GO:0004843">
    <property type="term" value="F:cysteine-type deubiquitinase activity"/>
    <property type="evidence" value="ECO:0007669"/>
    <property type="project" value="InterPro"/>
</dbReference>
<feature type="compositionally biased region" description="Polar residues" evidence="11">
    <location>
        <begin position="361"/>
        <end position="373"/>
    </location>
</feature>
<evidence type="ECO:0000256" key="4">
    <source>
        <dbReference type="ARBA" id="ARBA00022692"/>
    </source>
</evidence>
<evidence type="ECO:0000256" key="12">
    <source>
        <dbReference type="SAM" id="Phobius"/>
    </source>
</evidence>
<evidence type="ECO:0000256" key="1">
    <source>
        <dbReference type="ARBA" id="ARBA00004167"/>
    </source>
</evidence>
<dbReference type="FunFam" id="3.40.1090.10:FF:000001">
    <property type="entry name" value="neuropathy target esterase isoform X2"/>
    <property type="match status" value="1"/>
</dbReference>
<dbReference type="Pfam" id="PF24179">
    <property type="entry name" value="NTE_Ploop"/>
    <property type="match status" value="1"/>
</dbReference>
<dbReference type="InterPro" id="IPR000595">
    <property type="entry name" value="cNMP-bd_dom"/>
</dbReference>
<dbReference type="InterPro" id="IPR028135">
    <property type="entry name" value="Ub_USP-typ"/>
</dbReference>
<feature type="compositionally biased region" description="Acidic residues" evidence="11">
    <location>
        <begin position="1754"/>
        <end position="1771"/>
    </location>
</feature>